<dbReference type="EMBL" id="CR940352">
    <property type="protein sequence ID" value="CAI75790.1"/>
    <property type="molecule type" value="Genomic_DNA"/>
</dbReference>
<accession>Q4UBL1</accession>
<protein>
    <submittedName>
        <fullName evidence="1">SfiI-subtelomeric related protein family member, putative</fullName>
    </submittedName>
</protein>
<evidence type="ECO:0000313" key="2">
    <source>
        <dbReference type="Proteomes" id="UP000001950"/>
    </source>
</evidence>
<dbReference type="Pfam" id="PF04385">
    <property type="entry name" value="FAINT"/>
    <property type="match status" value="1"/>
</dbReference>
<dbReference type="InterPro" id="IPR007480">
    <property type="entry name" value="DUF529"/>
</dbReference>
<dbReference type="AlphaFoldDB" id="Q4UBL1"/>
<dbReference type="RefSeq" id="XP_955266.1">
    <property type="nucleotide sequence ID" value="XM_950173.1"/>
</dbReference>
<keyword evidence="2" id="KW-1185">Reference proteome</keyword>
<dbReference type="OrthoDB" id="363085at2759"/>
<evidence type="ECO:0000313" key="1">
    <source>
        <dbReference type="EMBL" id="CAI75790.1"/>
    </source>
</evidence>
<dbReference type="Proteomes" id="UP000001950">
    <property type="component" value="Chromosome 3"/>
</dbReference>
<dbReference type="GeneID" id="3864591"/>
<reference evidence="1 2" key="1">
    <citation type="journal article" date="2005" name="Science">
        <title>Genome of the host-cell transforming parasite Theileria annulata compared with T. parva.</title>
        <authorList>
            <person name="Pain A."/>
            <person name="Renauld H."/>
            <person name="Berriman M."/>
            <person name="Murphy L."/>
            <person name="Yeats C.A."/>
            <person name="Weir W."/>
            <person name="Kerhornou A."/>
            <person name="Aslett M."/>
            <person name="Bishop R."/>
            <person name="Bouchier C."/>
            <person name="Cochet M."/>
            <person name="Coulson R.M.R."/>
            <person name="Cronin A."/>
            <person name="de Villiers E.P."/>
            <person name="Fraser A."/>
            <person name="Fosker N."/>
            <person name="Gardner M."/>
            <person name="Goble A."/>
            <person name="Griffiths-Jones S."/>
            <person name="Harris D.E."/>
            <person name="Katzer F."/>
            <person name="Larke N."/>
            <person name="Lord A."/>
            <person name="Maser P."/>
            <person name="McKellar S."/>
            <person name="Mooney P."/>
            <person name="Morton F."/>
            <person name="Nene V."/>
            <person name="O'Neil S."/>
            <person name="Price C."/>
            <person name="Quail M.A."/>
            <person name="Rabbinowitsch E."/>
            <person name="Rawlings N.D."/>
            <person name="Rutter S."/>
            <person name="Saunders D."/>
            <person name="Seeger K."/>
            <person name="Shah T."/>
            <person name="Squares R."/>
            <person name="Squares S."/>
            <person name="Tivey A."/>
            <person name="Walker A.R."/>
            <person name="Woodward J."/>
            <person name="Dobbelaere D.A.E."/>
            <person name="Langsley G."/>
            <person name="Rajandream M.A."/>
            <person name="McKeever D."/>
            <person name="Shiels B."/>
            <person name="Tait A."/>
            <person name="Barrell B.G."/>
            <person name="Hall N."/>
        </authorList>
    </citation>
    <scope>NUCLEOTIDE SEQUENCE [LARGE SCALE GENOMIC DNA]</scope>
    <source>
        <strain evidence="2">Ankara</strain>
    </source>
</reference>
<dbReference type="VEuPathDB" id="PiroplasmaDB:TA17595"/>
<proteinExistence type="predicted"/>
<dbReference type="InParanoid" id="Q4UBL1"/>
<gene>
    <name evidence="1" type="ORF">TA17595</name>
</gene>
<name>Q4UBL1_THEAN</name>
<dbReference type="KEGG" id="tan:TA17595"/>
<organism evidence="1 2">
    <name type="scientific">Theileria annulata</name>
    <dbReference type="NCBI Taxonomy" id="5874"/>
    <lineage>
        <taxon>Eukaryota</taxon>
        <taxon>Sar</taxon>
        <taxon>Alveolata</taxon>
        <taxon>Apicomplexa</taxon>
        <taxon>Aconoidasida</taxon>
        <taxon>Piroplasmida</taxon>
        <taxon>Theileriidae</taxon>
        <taxon>Theileria</taxon>
    </lineage>
</organism>
<sequence>MGKDMSCYNVSIVDLSYRFTFKDSVKCNKIKLGDYELWNHSDDPKFADIKILSLDLPTNSFLVLKNLITAQTN</sequence>